<dbReference type="Pfam" id="PF00400">
    <property type="entry name" value="WD40"/>
    <property type="match status" value="2"/>
</dbReference>
<dbReference type="CDD" id="cd00200">
    <property type="entry name" value="WD40"/>
    <property type="match status" value="1"/>
</dbReference>
<evidence type="ECO:0000259" key="4">
    <source>
        <dbReference type="Pfam" id="PF05729"/>
    </source>
</evidence>
<sequence length="1314" mass="146167">MDEAHVLSPDGQGLACIFPKNVAKPVIKTNLPAPQQRIEWTPQLAYSIRLIRDSRLSLLPTVAADGLTNRPTIGSYRTDAVGSVGLVTSEEQSPALDESECEWVRVIEQEHDQQERFQWLADRVVDEFITSAIKDSVAVAEVVVLGPVLDRATYRRLLSCFLVTFDQDCILNVTLLKGLVILIESASPRYILDDDLIRALDVLGQRLMVTHMMASESTYQLTSMICRLLDVAVIGGIKGFSRNRDHRSLVAVLDGLLNIADPILQFQGSYALQALRYNTDYEPILQTVLRFAGGMTKAELEWYLVLLAARMFVRDGRLADFNRAVCEAHCRDELFFQLGVCQILGEIAMDPAWDNLTRQLTVDFLSTLYKGKLGWQQHKSVVQWLFAIITQASELLEPAVRDHALVVLKDLGLENTPAPAVFTYSLKSRPPLPDVSPLLARVQNIPQLEYDLQALKKQRLDEGDMSVYIPPMAKANLQAPDDHGLFSLMDKVQDFLTSSSKVMLILGDSGSGKSTYNRYLERRLWIDHKYGYPIPLFINLPAIDRPDLDMIGKQLRAHGFSDDKIQELKEHHRLILICDGYDESQLTANLHTTNQLNLPGEWDAKLIITCRAQHLGANYRDHFVPKLAERYHPLADDLFQEAVIAPFSKDQIENYVDQYVLESRTWTKQAYMDKLTAIPNIMDLVRTPFLLSLVLETLPSVVHNTRDPSRVRVSRAQLYDVFVKKWLRGSEKRLTQNVRLHNSSRRALDELLGDGFEQLGNRYQIDLARAIFLQQGGKLVVDYTHRQDKFSWKRTFFGPEPTTTLLRDASLLKRSGSQHRFIHRSLLEYFFSRSVTDPIEEVDESRPQDRFNATDTPLSFAGHPLSWRDLTNEPSIIQFLCDRVQQSPAFKQQLLSIVEQSKTNPEASQAAANAVTILFKSGVRLNSVDLRRTRIPGADLSGGELDSAQLQGADLTGVNFSRSWLRQADFSRATMSGVKFGEWPFLEMDREPAVCAYSTDGESLAVGLSDGTILIYDTSTWTTTLTLSGHTKAVTSLVFSPHERHRLFSASRDEKWGDWDLNTGKPELVPGGHGGVLTSITVSSDGQQLATGGSDNMVRLWSSDTLQQVDVLQGHSEMVTCLAFSPNGSKLASGGNDNAVRLWNIMSGDAERIIQSHSESISSVAFAPNGQYIVSGSHDATVRVWSVSTGESLAILSNHTDRVSAVTHSPDGQYIVSASWDRTVRVWNSVTHAQVSALRGATKAITSLSVSPTGLQQIAACSNDKTVRLWDASPSLSDAFSSGDLWSVAESTGHIAGISTMAISADGQQLATGG</sequence>
<protein>
    <recommendedName>
        <fullName evidence="9">WD40 repeat-like protein</fullName>
    </recommendedName>
</protein>
<organism evidence="7 8">
    <name type="scientific">Linnemannia exigua</name>
    <dbReference type="NCBI Taxonomy" id="604196"/>
    <lineage>
        <taxon>Eukaryota</taxon>
        <taxon>Fungi</taxon>
        <taxon>Fungi incertae sedis</taxon>
        <taxon>Mucoromycota</taxon>
        <taxon>Mortierellomycotina</taxon>
        <taxon>Mortierellomycetes</taxon>
        <taxon>Mortierellales</taxon>
        <taxon>Mortierellaceae</taxon>
        <taxon>Linnemannia</taxon>
    </lineage>
</organism>
<dbReference type="InterPro" id="IPR036322">
    <property type="entry name" value="WD40_repeat_dom_sf"/>
</dbReference>
<dbReference type="InterPro" id="IPR025662">
    <property type="entry name" value="Sigma_54_int_dom_ATP-bd_1"/>
</dbReference>
<feature type="domain" description="Arm-like repeat" evidence="6">
    <location>
        <begin position="110"/>
        <end position="298"/>
    </location>
</feature>
<dbReference type="SUPFAM" id="SSF141571">
    <property type="entry name" value="Pentapeptide repeat-like"/>
    <property type="match status" value="1"/>
</dbReference>
<dbReference type="PROSITE" id="PS50294">
    <property type="entry name" value="WD_REPEATS_REGION"/>
    <property type="match status" value="6"/>
</dbReference>
<dbReference type="Gene3D" id="3.40.50.300">
    <property type="entry name" value="P-loop containing nucleotide triphosphate hydrolases"/>
    <property type="match status" value="1"/>
</dbReference>
<dbReference type="EMBL" id="JAAAIL010000740">
    <property type="protein sequence ID" value="KAG0273475.1"/>
    <property type="molecule type" value="Genomic_DNA"/>
</dbReference>
<evidence type="ECO:0008006" key="9">
    <source>
        <dbReference type="Google" id="ProtNLM"/>
    </source>
</evidence>
<dbReference type="PROSITE" id="PS00675">
    <property type="entry name" value="SIGMA54_INTERACT_1"/>
    <property type="match status" value="1"/>
</dbReference>
<dbReference type="SUPFAM" id="SSF50978">
    <property type="entry name" value="WD40 repeat-like"/>
    <property type="match status" value="1"/>
</dbReference>
<feature type="repeat" description="WD" evidence="3">
    <location>
        <begin position="1070"/>
        <end position="1111"/>
    </location>
</feature>
<dbReference type="Pfam" id="PF00805">
    <property type="entry name" value="Pentapeptide"/>
    <property type="match status" value="1"/>
</dbReference>
<dbReference type="PANTHER" id="PTHR44129">
    <property type="entry name" value="WD REPEAT-CONTAINING PROTEIN POP1"/>
    <property type="match status" value="1"/>
</dbReference>
<dbReference type="InterPro" id="IPR001646">
    <property type="entry name" value="5peptide_repeat"/>
</dbReference>
<dbReference type="InterPro" id="IPR027417">
    <property type="entry name" value="P-loop_NTPase"/>
</dbReference>
<evidence type="ECO:0000313" key="8">
    <source>
        <dbReference type="Proteomes" id="UP001194580"/>
    </source>
</evidence>
<evidence type="ECO:0000259" key="6">
    <source>
        <dbReference type="Pfam" id="PF23948"/>
    </source>
</evidence>
<reference evidence="7" key="1">
    <citation type="journal article" date="2020" name="Fungal Divers.">
        <title>Resolving the Mortierellaceae phylogeny through synthesis of multi-gene phylogenetics and phylogenomics.</title>
        <authorList>
            <person name="Vandepol N."/>
            <person name="Liber J."/>
            <person name="Desiro A."/>
            <person name="Na H."/>
            <person name="Kennedy M."/>
            <person name="Barry K."/>
            <person name="Grigoriev I.V."/>
            <person name="Miller A.N."/>
            <person name="O'Donnell K."/>
            <person name="Stajich J.E."/>
            <person name="Bonito G."/>
        </authorList>
    </citation>
    <scope>NUCLEOTIDE SEQUENCE</scope>
    <source>
        <strain evidence="7">NRRL 28262</strain>
    </source>
</reference>
<evidence type="ECO:0000256" key="3">
    <source>
        <dbReference type="PROSITE-ProRule" id="PRU00221"/>
    </source>
</evidence>
<dbReference type="Proteomes" id="UP001194580">
    <property type="component" value="Unassembled WGS sequence"/>
</dbReference>
<evidence type="ECO:0000256" key="1">
    <source>
        <dbReference type="ARBA" id="ARBA00022574"/>
    </source>
</evidence>
<feature type="repeat" description="WD" evidence="3">
    <location>
        <begin position="1196"/>
        <end position="1237"/>
    </location>
</feature>
<dbReference type="SMART" id="SM00320">
    <property type="entry name" value="WD40"/>
    <property type="match status" value="7"/>
</dbReference>
<comment type="caution">
    <text evidence="7">The sequence shown here is derived from an EMBL/GenBank/DDBJ whole genome shotgun (WGS) entry which is preliminary data.</text>
</comment>
<dbReference type="Pfam" id="PF23342">
    <property type="entry name" value="WDR90_beta-prop_4th"/>
    <property type="match status" value="1"/>
</dbReference>
<proteinExistence type="predicted"/>
<evidence type="ECO:0000256" key="2">
    <source>
        <dbReference type="ARBA" id="ARBA00022737"/>
    </source>
</evidence>
<keyword evidence="1 3" id="KW-0853">WD repeat</keyword>
<feature type="repeat" description="WD" evidence="3">
    <location>
        <begin position="1154"/>
        <end position="1195"/>
    </location>
</feature>
<dbReference type="InterPro" id="IPR056251">
    <property type="entry name" value="Arm_rpt_dom"/>
</dbReference>
<keyword evidence="2" id="KW-0677">Repeat</keyword>
<dbReference type="InterPro" id="IPR050349">
    <property type="entry name" value="WD_LIS1/nudF_dynein_reg"/>
</dbReference>
<dbReference type="InterPro" id="IPR019775">
    <property type="entry name" value="WD40_repeat_CS"/>
</dbReference>
<gene>
    <name evidence="7" type="ORF">BGZ95_010716</name>
</gene>
<dbReference type="Gene3D" id="2.130.10.10">
    <property type="entry name" value="YVTN repeat-like/Quinoprotein amine dehydrogenase"/>
    <property type="match status" value="3"/>
</dbReference>
<dbReference type="PRINTS" id="PR00320">
    <property type="entry name" value="GPROTEINBRPT"/>
</dbReference>
<feature type="domain" description="NACHT" evidence="4">
    <location>
        <begin position="502"/>
        <end position="660"/>
    </location>
</feature>
<dbReference type="Pfam" id="PF05729">
    <property type="entry name" value="NACHT"/>
    <property type="match status" value="1"/>
</dbReference>
<feature type="domain" description="WDR90 4th beta-propeller" evidence="5">
    <location>
        <begin position="1078"/>
        <end position="1200"/>
    </location>
</feature>
<dbReference type="Pfam" id="PF23948">
    <property type="entry name" value="ARM_5"/>
    <property type="match status" value="1"/>
</dbReference>
<dbReference type="InterPro" id="IPR015943">
    <property type="entry name" value="WD40/YVTN_repeat-like_dom_sf"/>
</dbReference>
<feature type="repeat" description="WD" evidence="3">
    <location>
        <begin position="1027"/>
        <end position="1069"/>
    </location>
</feature>
<dbReference type="Gene3D" id="2.160.20.80">
    <property type="entry name" value="E3 ubiquitin-protein ligase SopA"/>
    <property type="match status" value="1"/>
</dbReference>
<dbReference type="PROSITE" id="PS50082">
    <property type="entry name" value="WD_REPEATS_2"/>
    <property type="match status" value="6"/>
</dbReference>
<name>A0AAD4H6Y7_9FUNG</name>
<keyword evidence="8" id="KW-1185">Reference proteome</keyword>
<dbReference type="InterPro" id="IPR055440">
    <property type="entry name" value="Beta-prop_WDR90_4th"/>
</dbReference>
<evidence type="ECO:0000313" key="7">
    <source>
        <dbReference type="EMBL" id="KAG0273475.1"/>
    </source>
</evidence>
<dbReference type="InterPro" id="IPR020472">
    <property type="entry name" value="WD40_PAC1"/>
</dbReference>
<dbReference type="SUPFAM" id="SSF52540">
    <property type="entry name" value="P-loop containing nucleoside triphosphate hydrolases"/>
    <property type="match status" value="1"/>
</dbReference>
<feature type="repeat" description="WD" evidence="3">
    <location>
        <begin position="1238"/>
        <end position="1271"/>
    </location>
</feature>
<feature type="repeat" description="WD" evidence="3">
    <location>
        <begin position="1112"/>
        <end position="1153"/>
    </location>
</feature>
<dbReference type="InterPro" id="IPR007111">
    <property type="entry name" value="NACHT_NTPase"/>
</dbReference>
<dbReference type="InterPro" id="IPR001680">
    <property type="entry name" value="WD40_rpt"/>
</dbReference>
<evidence type="ECO:0000259" key="5">
    <source>
        <dbReference type="Pfam" id="PF23342"/>
    </source>
</evidence>
<accession>A0AAD4H6Y7</accession>
<dbReference type="PROSITE" id="PS00678">
    <property type="entry name" value="WD_REPEATS_1"/>
    <property type="match status" value="1"/>
</dbReference>